<evidence type="ECO:0000256" key="9">
    <source>
        <dbReference type="ARBA" id="ARBA00023052"/>
    </source>
</evidence>
<organism evidence="13 14">
    <name type="scientific">Belnapia arida</name>
    <dbReference type="NCBI Taxonomy" id="2804533"/>
    <lineage>
        <taxon>Bacteria</taxon>
        <taxon>Pseudomonadati</taxon>
        <taxon>Pseudomonadota</taxon>
        <taxon>Alphaproteobacteria</taxon>
        <taxon>Acetobacterales</taxon>
        <taxon>Roseomonadaceae</taxon>
        <taxon>Belnapia</taxon>
    </lineage>
</organism>
<dbReference type="InterPro" id="IPR041621">
    <property type="entry name" value="PDH_E1_M"/>
</dbReference>
<reference evidence="13 14" key="1">
    <citation type="submission" date="2021-01" db="EMBL/GenBank/DDBJ databases">
        <title>Belnapia mucosa sp. nov. and Belnapia arida sp. nov., isolated from the Tabernas Desert (Almeria, Spain).</title>
        <authorList>
            <person name="Molina-Menor E."/>
            <person name="Vidal-Verdu A."/>
            <person name="Calonge A."/>
            <person name="Satari L."/>
            <person name="Pereto J."/>
            <person name="Porcar M."/>
        </authorList>
    </citation>
    <scope>NUCLEOTIDE SEQUENCE [LARGE SCALE GENOMIC DNA]</scope>
    <source>
        <strain evidence="13 14">T18</strain>
    </source>
</reference>
<comment type="similarity">
    <text evidence="3">Belongs to the transketolase family. DXPS subfamily.</text>
</comment>
<evidence type="ECO:0000256" key="11">
    <source>
        <dbReference type="PIRNR" id="PIRNR000156"/>
    </source>
</evidence>
<dbReference type="EMBL" id="JAETWB010000001">
    <property type="protein sequence ID" value="MBL6077600.1"/>
    <property type="molecule type" value="Genomic_DNA"/>
</dbReference>
<name>A0ABS1TYS9_9PROT</name>
<dbReference type="InterPro" id="IPR005475">
    <property type="entry name" value="Transketolase-like_Pyr-bd"/>
</dbReference>
<keyword evidence="9 11" id="KW-0786">Thiamine pyrophosphate</keyword>
<evidence type="ECO:0000256" key="6">
    <source>
        <dbReference type="ARBA" id="ARBA00022723"/>
    </source>
</evidence>
<comment type="cofactor">
    <cofactor evidence="1">
        <name>Mg(2+)</name>
        <dbReference type="ChEBI" id="CHEBI:18420"/>
    </cofactor>
</comment>
<dbReference type="Pfam" id="PF13292">
    <property type="entry name" value="DXP_synthase_N"/>
    <property type="match status" value="1"/>
</dbReference>
<comment type="subunit">
    <text evidence="4">Homodimer.</text>
</comment>
<evidence type="ECO:0000259" key="12">
    <source>
        <dbReference type="SMART" id="SM00861"/>
    </source>
</evidence>
<comment type="cofactor">
    <cofactor evidence="11">
        <name>thiamine diphosphate</name>
        <dbReference type="ChEBI" id="CHEBI:58937"/>
    </cofactor>
</comment>
<dbReference type="SMART" id="SM00861">
    <property type="entry name" value="Transket_pyr"/>
    <property type="match status" value="1"/>
</dbReference>
<evidence type="ECO:0000256" key="10">
    <source>
        <dbReference type="ARBA" id="ARBA00023229"/>
    </source>
</evidence>
<evidence type="ECO:0000313" key="14">
    <source>
        <dbReference type="Proteomes" id="UP000660885"/>
    </source>
</evidence>
<keyword evidence="7" id="KW-0460">Magnesium</keyword>
<dbReference type="InterPro" id="IPR029061">
    <property type="entry name" value="THDP-binding"/>
</dbReference>
<dbReference type="InterPro" id="IPR005477">
    <property type="entry name" value="Dxylulose-5-P_synthase"/>
</dbReference>
<gene>
    <name evidence="13" type="ORF">JMJ56_06250</name>
</gene>
<keyword evidence="6" id="KW-0479">Metal-binding</keyword>
<dbReference type="SUPFAM" id="SSF52922">
    <property type="entry name" value="TK C-terminal domain-like"/>
    <property type="match status" value="1"/>
</dbReference>
<dbReference type="PANTHER" id="PTHR43825:SF4">
    <property type="entry name" value="PYRUVATE DEHYDROGENASE E1 COMPONENT"/>
    <property type="match status" value="1"/>
</dbReference>
<dbReference type="InterPro" id="IPR051157">
    <property type="entry name" value="PDH/Transketolase"/>
</dbReference>
<proteinExistence type="inferred from homology"/>
<comment type="pathway">
    <text evidence="2">Metabolic intermediate biosynthesis; 1-deoxy-D-xylulose 5-phosphate biosynthesis; 1-deoxy-D-xylulose 5-phosphate from D-glyceraldehyde 3-phosphate and pyruvate: step 1/1.</text>
</comment>
<accession>A0ABS1TYS9</accession>
<dbReference type="InterPro" id="IPR009014">
    <property type="entry name" value="Transketo_C/PFOR_II"/>
</dbReference>
<dbReference type="PANTHER" id="PTHR43825">
    <property type="entry name" value="PYRUVATE DEHYDROGENASE E1 COMPONENT"/>
    <property type="match status" value="1"/>
</dbReference>
<evidence type="ECO:0000256" key="5">
    <source>
        <dbReference type="ARBA" id="ARBA00022679"/>
    </source>
</evidence>
<keyword evidence="8" id="KW-0784">Thiamine biosynthesis</keyword>
<dbReference type="PIRSF" id="PIRSF000156">
    <property type="entry name" value="Pyruvate_dh_E1"/>
    <property type="match status" value="1"/>
</dbReference>
<dbReference type="Gene3D" id="3.40.50.970">
    <property type="match status" value="2"/>
</dbReference>
<evidence type="ECO:0000256" key="4">
    <source>
        <dbReference type="ARBA" id="ARBA00011738"/>
    </source>
</evidence>
<comment type="function">
    <text evidence="11">Component of the pyruvate dehydrogenase (PDH) complex, that catalyzes the overall conversion of pyruvate to acetyl-CoA and CO(2).</text>
</comment>
<evidence type="ECO:0000256" key="3">
    <source>
        <dbReference type="ARBA" id="ARBA00011081"/>
    </source>
</evidence>
<evidence type="ECO:0000256" key="8">
    <source>
        <dbReference type="ARBA" id="ARBA00022977"/>
    </source>
</evidence>
<comment type="caution">
    <text evidence="13">The sequence shown here is derived from an EMBL/GenBank/DDBJ whole genome shotgun (WGS) entry which is preliminary data.</text>
</comment>
<keyword evidence="11" id="KW-0670">Pyruvate</keyword>
<protein>
    <recommendedName>
        <fullName evidence="11">Pyruvate dehydrogenase E1 component</fullName>
        <ecNumber evidence="11">1.2.4.1</ecNumber>
    </recommendedName>
</protein>
<dbReference type="Proteomes" id="UP000660885">
    <property type="component" value="Unassembled WGS sequence"/>
</dbReference>
<evidence type="ECO:0000256" key="2">
    <source>
        <dbReference type="ARBA" id="ARBA00004980"/>
    </source>
</evidence>
<dbReference type="EC" id="1.2.4.1" evidence="11"/>
<comment type="catalytic activity">
    <reaction evidence="11">
        <text>N(6)-[(R)-lipoyl]-L-lysyl-[protein] + pyruvate + H(+) = N(6)-[(R)-S(8)-acetyldihydrolipoyl]-L-lysyl-[protein] + CO2</text>
        <dbReference type="Rhea" id="RHEA:19189"/>
        <dbReference type="Rhea" id="RHEA-COMP:10474"/>
        <dbReference type="Rhea" id="RHEA-COMP:10478"/>
        <dbReference type="ChEBI" id="CHEBI:15361"/>
        <dbReference type="ChEBI" id="CHEBI:15378"/>
        <dbReference type="ChEBI" id="CHEBI:16526"/>
        <dbReference type="ChEBI" id="CHEBI:83099"/>
        <dbReference type="ChEBI" id="CHEBI:83111"/>
        <dbReference type="EC" id="1.2.4.1"/>
    </reaction>
</comment>
<dbReference type="SUPFAM" id="SSF52518">
    <property type="entry name" value="Thiamin diphosphate-binding fold (THDP-binding)"/>
    <property type="match status" value="2"/>
</dbReference>
<keyword evidence="5" id="KW-0808">Transferase</keyword>
<sequence length="826" mass="89674">MPQRWLRPCRAGAGRARCGLSENAGGPPVNVLANGATNLVRADRESEGERLRLMHAMERKLLWLSAWMIHHANHVRPNRDGLKVGGHQASCASVISIMTALYFEILKPEDRLAVKPHAGPVFHAVNYLLGRQDRAKLETLRQFGGIQPYPSRVKDGAEVDFSTGSVGLGVALTSFGSLVQDYVHLHKLSRPGVPAGRHIAIVGDAELDEGNIYEALLEGWKHDVRNVWWVIDYNRQSLDSVVQDRLFGRIEGLFRDMGWNVVTLKYGRKLEAAFAREGGESLRRWIDDCPNSLYSALTFQGGAAWRAALLTDLGREEGIRAIIDPLSDEELGALMTNLGGHDVAALLEAFRAQDAAGDQPTCFIAYTIKGMGLPFAGHKDNHAGLMTKEQMAGFKRGMGIADGQEWEPFVGLEVPEAELRAFIEGVPFARRLAEEGRRLDSPTVPVPEAFPLPRVPAGRKLSTQAAFGEVLAELGRGQGAAAPIASRIVTTSPDVTVSTNLGAWVNRRGVFDRHLKNDVFRDAKLASAQRWGMSPEGQHIELGIAEQNLFLLLGALGLSHSLYGARLLPVGTVYDPFVNRGLDALIYACYQDARFMLVSTPSGLTLAPEGGQHQSINTPLIGIAQDRLASYEPTHADELSILMRWGFEHMQKPDGSAVWLRLSTRGLEQPQRKLDPAAVVAGGHWVVPPAPGARIAIAYQGPVAPEAVAAFEELRTEEPGAGLLAITSPDRLHAEWLASRRKARGGFGAPSWVEQLLAPLAPDAALVTVLDGHPAAHAWLGAVRGQRVVPLGVDHFGQAGDIPDLYREYGLDTDSILDACAQALLG</sequence>
<dbReference type="Gene3D" id="3.40.50.920">
    <property type="match status" value="1"/>
</dbReference>
<dbReference type="InterPro" id="IPR004660">
    <property type="entry name" value="PDH_E1"/>
</dbReference>
<keyword evidence="14" id="KW-1185">Reference proteome</keyword>
<feature type="domain" description="Transketolase-like pyrimidine-binding" evidence="12">
    <location>
        <begin position="461"/>
        <end position="669"/>
    </location>
</feature>
<evidence type="ECO:0000313" key="13">
    <source>
        <dbReference type="EMBL" id="MBL6077600.1"/>
    </source>
</evidence>
<dbReference type="Pfam" id="PF17831">
    <property type="entry name" value="PDH_E1_M"/>
    <property type="match status" value="1"/>
</dbReference>
<keyword evidence="11" id="KW-0560">Oxidoreductase</keyword>
<keyword evidence="10" id="KW-0414">Isoprene biosynthesis</keyword>
<evidence type="ECO:0000256" key="7">
    <source>
        <dbReference type="ARBA" id="ARBA00022842"/>
    </source>
</evidence>
<evidence type="ECO:0000256" key="1">
    <source>
        <dbReference type="ARBA" id="ARBA00001946"/>
    </source>
</evidence>